<dbReference type="FunFam" id="3.40.50.720:FF:000021">
    <property type="entry name" value="D-3-phosphoglycerate dehydrogenase"/>
    <property type="match status" value="1"/>
</dbReference>
<evidence type="ECO:0000256" key="3">
    <source>
        <dbReference type="ARBA" id="ARBA00005854"/>
    </source>
</evidence>
<evidence type="ECO:0000256" key="6">
    <source>
        <dbReference type="ARBA" id="ARBA00023002"/>
    </source>
</evidence>
<dbReference type="InterPro" id="IPR029752">
    <property type="entry name" value="D-isomer_DH_CS1"/>
</dbReference>
<dbReference type="Pfam" id="PF02826">
    <property type="entry name" value="2-Hacid_dh_C"/>
    <property type="match status" value="1"/>
</dbReference>
<evidence type="ECO:0000256" key="1">
    <source>
        <dbReference type="ARBA" id="ARBA00003800"/>
    </source>
</evidence>
<dbReference type="GO" id="GO:0051287">
    <property type="term" value="F:NAD binding"/>
    <property type="evidence" value="ECO:0007669"/>
    <property type="project" value="UniProtKB-UniRule"/>
</dbReference>
<comment type="caution">
    <text evidence="13">The sequence shown here is derived from an EMBL/GenBank/DDBJ whole genome shotgun (WGS) entry which is preliminary data.</text>
</comment>
<dbReference type="Gene3D" id="3.30.70.260">
    <property type="match status" value="1"/>
</dbReference>
<dbReference type="EMBL" id="JAAGNX010000001">
    <property type="protein sequence ID" value="NDV61820.1"/>
    <property type="molecule type" value="Genomic_DNA"/>
</dbReference>
<keyword evidence="14" id="KW-1185">Reference proteome</keyword>
<sequence length="532" mass="57639">MKILIADKISGSGVQFLRDQEGVEVVEAYGSSQEELEGMVADVDAIIVRSASSVTKAIIDAAPKLRAVGRAGVGVDNIDIEAATDRGIVVMNTPGGNTIATAELTFTHLLCSARPIPQANALMKAGKWEKKAFQGSELYKKTIGILGLGRIGSEVAKRAKAFGMNVLAYDPYLTKARAEQLEVNKVELEEVFEKADFITVHMPKTETTKNMLNASTFAKMKDGIRIINCARGGLIDEDDLAEALRSGKVAAAGLDVFVEEPLSSESALREHDRLVMTPHLGASTAEAQENVGLEVAESIYESLMGGWVQNAINAPSIDPKQLAVLRPYLNLAFKMGTVIQQLTPSEINHIRITYSGNLVNLEVKPLNRAFQRGYLRKITTDVNDVNAPRIMDRLGIKGEIVQNSLERDYTELIRIEATDSNGKSYSIEGTLIGKSQNPRLTLVNERNVESPLDEKYLLVLENEDVPGIVGMVGTVLAKHKLNISNMSLSRNTVGGIALNICGLDSEPEAEAIAEITANKYIKGIRVVNLNGA</sequence>
<dbReference type="Pfam" id="PF00389">
    <property type="entry name" value="2-Hacid_dh"/>
    <property type="match status" value="1"/>
</dbReference>
<dbReference type="CDD" id="cd12173">
    <property type="entry name" value="PGDH_4"/>
    <property type="match status" value="1"/>
</dbReference>
<dbReference type="InterPro" id="IPR029009">
    <property type="entry name" value="ASB_dom_sf"/>
</dbReference>
<dbReference type="InterPro" id="IPR006236">
    <property type="entry name" value="PGDH"/>
</dbReference>
<dbReference type="InterPro" id="IPR036291">
    <property type="entry name" value="NAD(P)-bd_dom_sf"/>
</dbReference>
<evidence type="ECO:0000256" key="7">
    <source>
        <dbReference type="ARBA" id="ARBA00023027"/>
    </source>
</evidence>
<dbReference type="EC" id="1.1.1.95" evidence="11"/>
<organism evidence="13 14">
    <name type="scientific">Oceanipulchritudo coccoides</name>
    <dbReference type="NCBI Taxonomy" id="2706888"/>
    <lineage>
        <taxon>Bacteria</taxon>
        <taxon>Pseudomonadati</taxon>
        <taxon>Verrucomicrobiota</taxon>
        <taxon>Opitutia</taxon>
        <taxon>Puniceicoccales</taxon>
        <taxon>Oceanipulchritudinaceae</taxon>
        <taxon>Oceanipulchritudo</taxon>
    </lineage>
</organism>
<evidence type="ECO:0000259" key="12">
    <source>
        <dbReference type="PROSITE" id="PS51671"/>
    </source>
</evidence>
<dbReference type="InterPro" id="IPR006140">
    <property type="entry name" value="D-isomer_DH_NAD-bd"/>
</dbReference>
<gene>
    <name evidence="13" type="ORF">G0Q06_05095</name>
</gene>
<evidence type="ECO:0000256" key="2">
    <source>
        <dbReference type="ARBA" id="ARBA00005216"/>
    </source>
</evidence>
<comment type="similarity">
    <text evidence="3 11">Belongs to the D-isomer specific 2-hydroxyacid dehydrogenase family.</text>
</comment>
<dbReference type="GO" id="GO:0006564">
    <property type="term" value="P:L-serine biosynthetic process"/>
    <property type="evidence" value="ECO:0007669"/>
    <property type="project" value="UniProtKB-UniRule"/>
</dbReference>
<dbReference type="InterPro" id="IPR045626">
    <property type="entry name" value="PGDH_ASB_dom"/>
</dbReference>
<dbReference type="InterPro" id="IPR002912">
    <property type="entry name" value="ACT_dom"/>
</dbReference>
<evidence type="ECO:0000313" key="13">
    <source>
        <dbReference type="EMBL" id="NDV61820.1"/>
    </source>
</evidence>
<dbReference type="Pfam" id="PF19304">
    <property type="entry name" value="PGDH_inter"/>
    <property type="match status" value="1"/>
</dbReference>
<dbReference type="InterPro" id="IPR050857">
    <property type="entry name" value="D-2-hydroxyacid_DH"/>
</dbReference>
<evidence type="ECO:0000256" key="9">
    <source>
        <dbReference type="ARBA" id="ARBA00048126"/>
    </source>
</evidence>
<dbReference type="InterPro" id="IPR006139">
    <property type="entry name" value="D-isomer_2_OHA_DH_cat_dom"/>
</dbReference>
<keyword evidence="6 11" id="KW-0560">Oxidoreductase</keyword>
<evidence type="ECO:0000313" key="14">
    <source>
        <dbReference type="Proteomes" id="UP000478417"/>
    </source>
</evidence>
<evidence type="ECO:0000256" key="4">
    <source>
        <dbReference type="ARBA" id="ARBA00021582"/>
    </source>
</evidence>
<keyword evidence="7 11" id="KW-0520">NAD</keyword>
<dbReference type="AlphaFoldDB" id="A0A6B2M265"/>
<feature type="domain" description="ACT" evidence="12">
    <location>
        <begin position="457"/>
        <end position="532"/>
    </location>
</feature>
<accession>A0A6B2M265</accession>
<evidence type="ECO:0000256" key="10">
    <source>
        <dbReference type="ARBA" id="ARBA00048731"/>
    </source>
</evidence>
<dbReference type="CDD" id="cd04902">
    <property type="entry name" value="ACT_3PGDH-xct"/>
    <property type="match status" value="1"/>
</dbReference>
<keyword evidence="5 11" id="KW-0028">Amino-acid biosynthesis</keyword>
<protein>
    <recommendedName>
        <fullName evidence="4 11">D-3-phosphoglycerate dehydrogenase</fullName>
        <ecNumber evidence="11">1.1.1.95</ecNumber>
    </recommendedName>
</protein>
<dbReference type="SUPFAM" id="SSF51735">
    <property type="entry name" value="NAD(P)-binding Rossmann-fold domains"/>
    <property type="match status" value="1"/>
</dbReference>
<dbReference type="SUPFAM" id="SSF55021">
    <property type="entry name" value="ACT-like"/>
    <property type="match status" value="1"/>
</dbReference>
<dbReference type="PANTHER" id="PTHR42789">
    <property type="entry name" value="D-ISOMER SPECIFIC 2-HYDROXYACID DEHYDROGENASE FAMILY PROTEIN (AFU_ORTHOLOGUE AFUA_6G10090)"/>
    <property type="match status" value="1"/>
</dbReference>
<reference evidence="13 14" key="1">
    <citation type="submission" date="2020-02" db="EMBL/GenBank/DDBJ databases">
        <title>Albibacoteraceae fam. nov., the first described family within the subdivision 4 Verrucomicrobia.</title>
        <authorList>
            <person name="Xi F."/>
        </authorList>
    </citation>
    <scope>NUCLEOTIDE SEQUENCE [LARGE SCALE GENOMIC DNA]</scope>
    <source>
        <strain evidence="13 14">CK1056</strain>
    </source>
</reference>
<dbReference type="InterPro" id="IPR045865">
    <property type="entry name" value="ACT-like_dom_sf"/>
</dbReference>
<dbReference type="InterPro" id="IPR029753">
    <property type="entry name" value="D-isomer_DH_CS"/>
</dbReference>
<dbReference type="SUPFAM" id="SSF143548">
    <property type="entry name" value="Serine metabolism enzymes domain"/>
    <property type="match status" value="1"/>
</dbReference>
<proteinExistence type="inferred from homology"/>
<keyword evidence="8 11" id="KW-0718">Serine biosynthesis</keyword>
<dbReference type="PROSITE" id="PS00670">
    <property type="entry name" value="D_2_HYDROXYACID_DH_2"/>
    <property type="match status" value="1"/>
</dbReference>
<dbReference type="PROSITE" id="PS00671">
    <property type="entry name" value="D_2_HYDROXYACID_DH_3"/>
    <property type="match status" value="1"/>
</dbReference>
<evidence type="ECO:0000256" key="8">
    <source>
        <dbReference type="ARBA" id="ARBA00023299"/>
    </source>
</evidence>
<dbReference type="PANTHER" id="PTHR42789:SF1">
    <property type="entry name" value="D-ISOMER SPECIFIC 2-HYDROXYACID DEHYDROGENASE FAMILY PROTEIN (AFU_ORTHOLOGUE AFUA_6G10090)"/>
    <property type="match status" value="1"/>
</dbReference>
<name>A0A6B2M265_9BACT</name>
<dbReference type="Gene3D" id="3.30.1330.90">
    <property type="entry name" value="D-3-phosphoglycerate dehydrogenase, domain 3"/>
    <property type="match status" value="1"/>
</dbReference>
<comment type="function">
    <text evidence="1">Catalyzes the reversible oxidation of 3-phospho-D-glycerate to 3-phosphonooxypyruvate, the first step of the phosphorylated L-serine biosynthesis pathway. Also catalyzes the reversible oxidation of 2-hydroxyglutarate to 2-oxoglutarate.</text>
</comment>
<dbReference type="UniPathway" id="UPA00135">
    <property type="reaction ID" value="UER00196"/>
</dbReference>
<evidence type="ECO:0000256" key="11">
    <source>
        <dbReference type="RuleBase" id="RU363003"/>
    </source>
</evidence>
<dbReference type="GO" id="GO:0004617">
    <property type="term" value="F:phosphoglycerate dehydrogenase activity"/>
    <property type="evidence" value="ECO:0007669"/>
    <property type="project" value="UniProtKB-UniRule"/>
</dbReference>
<comment type="catalytic activity">
    <reaction evidence="9">
        <text>(R)-2-hydroxyglutarate + NAD(+) = 2-oxoglutarate + NADH + H(+)</text>
        <dbReference type="Rhea" id="RHEA:49612"/>
        <dbReference type="ChEBI" id="CHEBI:15378"/>
        <dbReference type="ChEBI" id="CHEBI:15801"/>
        <dbReference type="ChEBI" id="CHEBI:16810"/>
        <dbReference type="ChEBI" id="CHEBI:57540"/>
        <dbReference type="ChEBI" id="CHEBI:57945"/>
        <dbReference type="EC" id="1.1.1.399"/>
    </reaction>
</comment>
<comment type="catalytic activity">
    <reaction evidence="10 11">
        <text>(2R)-3-phosphoglycerate + NAD(+) = 3-phosphooxypyruvate + NADH + H(+)</text>
        <dbReference type="Rhea" id="RHEA:12641"/>
        <dbReference type="ChEBI" id="CHEBI:15378"/>
        <dbReference type="ChEBI" id="CHEBI:18110"/>
        <dbReference type="ChEBI" id="CHEBI:57540"/>
        <dbReference type="ChEBI" id="CHEBI:57945"/>
        <dbReference type="ChEBI" id="CHEBI:58272"/>
        <dbReference type="EC" id="1.1.1.95"/>
    </reaction>
</comment>
<dbReference type="PROSITE" id="PS00065">
    <property type="entry name" value="D_2_HYDROXYACID_DH_1"/>
    <property type="match status" value="1"/>
</dbReference>
<dbReference type="SUPFAM" id="SSF52283">
    <property type="entry name" value="Formate/glycerate dehydrogenase catalytic domain-like"/>
    <property type="match status" value="1"/>
</dbReference>
<dbReference type="PROSITE" id="PS51671">
    <property type="entry name" value="ACT"/>
    <property type="match status" value="1"/>
</dbReference>
<dbReference type="Gene3D" id="3.40.50.720">
    <property type="entry name" value="NAD(P)-binding Rossmann-like Domain"/>
    <property type="match status" value="2"/>
</dbReference>
<dbReference type="RefSeq" id="WP_163963085.1">
    <property type="nucleotide sequence ID" value="NZ_JAAGNX010000001.1"/>
</dbReference>
<evidence type="ECO:0000256" key="5">
    <source>
        <dbReference type="ARBA" id="ARBA00022605"/>
    </source>
</evidence>
<dbReference type="NCBIfam" id="TIGR01327">
    <property type="entry name" value="PGDH"/>
    <property type="match status" value="1"/>
</dbReference>
<comment type="pathway">
    <text evidence="2 11">Amino-acid biosynthesis; L-serine biosynthesis; L-serine from 3-phospho-D-glycerate: step 1/3.</text>
</comment>
<dbReference type="Proteomes" id="UP000478417">
    <property type="component" value="Unassembled WGS sequence"/>
</dbReference>